<dbReference type="Proteomes" id="UP000683925">
    <property type="component" value="Unassembled WGS sequence"/>
</dbReference>
<dbReference type="AlphaFoldDB" id="A0A8S1T9A9"/>
<accession>A0A8S1T9A9</accession>
<proteinExistence type="predicted"/>
<gene>
    <name evidence="1" type="ORF">POCTA_138.1.T0210406</name>
</gene>
<dbReference type="EMBL" id="CAJJDP010000021">
    <property type="protein sequence ID" value="CAD8149000.1"/>
    <property type="molecule type" value="Genomic_DNA"/>
</dbReference>
<protein>
    <submittedName>
        <fullName evidence="1">Uncharacterized protein</fullName>
    </submittedName>
</protein>
<evidence type="ECO:0000313" key="2">
    <source>
        <dbReference type="Proteomes" id="UP000683925"/>
    </source>
</evidence>
<keyword evidence="2" id="KW-1185">Reference proteome</keyword>
<sequence length="198" mass="23331">MQKVLSRIQIQKQSDSNSISYFCLSGVDLTNIIKQAQIYSNNQNRKNSFSRKPIEIRMANKLVFIDDDQVDKVVLNQLVFSQTLSGENQRLDQMLKVLSLNLKKFKTTLRNEANSNQYFFQIEAILLFNSIILNQDQYFISLSHLILCQHQSTFKNHCFNWQVVNLDGWNCVPIFQNDFLLQLSSNDLFLYVYFYLYI</sequence>
<comment type="caution">
    <text evidence="1">The sequence shown here is derived from an EMBL/GenBank/DDBJ whole genome shotgun (WGS) entry which is preliminary data.</text>
</comment>
<name>A0A8S1T9A9_PAROT</name>
<organism evidence="1 2">
    <name type="scientific">Paramecium octaurelia</name>
    <dbReference type="NCBI Taxonomy" id="43137"/>
    <lineage>
        <taxon>Eukaryota</taxon>
        <taxon>Sar</taxon>
        <taxon>Alveolata</taxon>
        <taxon>Ciliophora</taxon>
        <taxon>Intramacronucleata</taxon>
        <taxon>Oligohymenophorea</taxon>
        <taxon>Peniculida</taxon>
        <taxon>Parameciidae</taxon>
        <taxon>Paramecium</taxon>
    </lineage>
</organism>
<reference evidence="1" key="1">
    <citation type="submission" date="2021-01" db="EMBL/GenBank/DDBJ databases">
        <authorList>
            <consortium name="Genoscope - CEA"/>
            <person name="William W."/>
        </authorList>
    </citation>
    <scope>NUCLEOTIDE SEQUENCE</scope>
</reference>
<evidence type="ECO:0000313" key="1">
    <source>
        <dbReference type="EMBL" id="CAD8149000.1"/>
    </source>
</evidence>